<name>I0YI85_COCSC</name>
<dbReference type="GO" id="GO:0005794">
    <property type="term" value="C:Golgi apparatus"/>
    <property type="evidence" value="ECO:0007669"/>
    <property type="project" value="TreeGrafter"/>
</dbReference>
<dbReference type="GO" id="GO:0006888">
    <property type="term" value="P:endoplasmic reticulum to Golgi vesicle-mediated transport"/>
    <property type="evidence" value="ECO:0007669"/>
    <property type="project" value="TreeGrafter"/>
</dbReference>
<feature type="non-terminal residue" evidence="2">
    <location>
        <position position="103"/>
    </location>
</feature>
<dbReference type="Pfam" id="PF05050">
    <property type="entry name" value="Methyltransf_21"/>
    <property type="match status" value="1"/>
</dbReference>
<protein>
    <recommendedName>
        <fullName evidence="1">Methyltransferase FkbM domain-containing protein</fullName>
    </recommendedName>
</protein>
<keyword evidence="3" id="KW-1185">Reference proteome</keyword>
<dbReference type="AlphaFoldDB" id="I0YI85"/>
<comment type="caution">
    <text evidence="2">The sequence shown here is derived from an EMBL/GenBank/DDBJ whole genome shotgun (WGS) entry which is preliminary data.</text>
</comment>
<dbReference type="eggNOG" id="ENOG502S9U3">
    <property type="taxonomic scope" value="Eukaryota"/>
</dbReference>
<dbReference type="InterPro" id="IPR029063">
    <property type="entry name" value="SAM-dependent_MTases_sf"/>
</dbReference>
<sequence>YAVENFFRGLDHGTYLEMGAFDGVKFSNTLHLRKAHGWRGLLIEPNPTSYSALVRNRPDDVCVNAAICANPSLVHFVEAGGATAGIYEFMSASFLDTWYKGLN</sequence>
<evidence type="ECO:0000313" key="3">
    <source>
        <dbReference type="Proteomes" id="UP000007264"/>
    </source>
</evidence>
<reference evidence="2 3" key="1">
    <citation type="journal article" date="2012" name="Genome Biol.">
        <title>The genome of the polar eukaryotic microalga coccomyxa subellipsoidea reveals traits of cold adaptation.</title>
        <authorList>
            <person name="Blanc G."/>
            <person name="Agarkova I."/>
            <person name="Grimwood J."/>
            <person name="Kuo A."/>
            <person name="Brueggeman A."/>
            <person name="Dunigan D."/>
            <person name="Gurnon J."/>
            <person name="Ladunga I."/>
            <person name="Lindquist E."/>
            <person name="Lucas S."/>
            <person name="Pangilinan J."/>
            <person name="Proschold T."/>
            <person name="Salamov A."/>
            <person name="Schmutz J."/>
            <person name="Weeks D."/>
            <person name="Yamada T."/>
            <person name="Claverie J.M."/>
            <person name="Grigoriev I."/>
            <person name="Van Etten J."/>
            <person name="Lomsadze A."/>
            <person name="Borodovsky M."/>
        </authorList>
    </citation>
    <scope>NUCLEOTIDE SEQUENCE [LARGE SCALE GENOMIC DNA]</scope>
    <source>
        <strain evidence="2 3">C-169</strain>
    </source>
</reference>
<proteinExistence type="predicted"/>
<dbReference type="EMBL" id="AGSI01000027">
    <property type="protein sequence ID" value="EIE18104.1"/>
    <property type="molecule type" value="Genomic_DNA"/>
</dbReference>
<feature type="domain" description="Methyltransferase FkbM" evidence="1">
    <location>
        <begin position="18"/>
        <end position="83"/>
    </location>
</feature>
<dbReference type="Gene3D" id="3.40.50.150">
    <property type="entry name" value="Vaccinia Virus protein VP39"/>
    <property type="match status" value="1"/>
</dbReference>
<accession>I0YI85</accession>
<dbReference type="Proteomes" id="UP000007264">
    <property type="component" value="Unassembled WGS sequence"/>
</dbReference>
<dbReference type="KEGG" id="csl:COCSUDRAFT_9481"/>
<dbReference type="GO" id="GO:0005789">
    <property type="term" value="C:endoplasmic reticulum membrane"/>
    <property type="evidence" value="ECO:0007669"/>
    <property type="project" value="TreeGrafter"/>
</dbReference>
<dbReference type="PANTHER" id="PTHR34009">
    <property type="entry name" value="PROTEIN STAR"/>
    <property type="match status" value="1"/>
</dbReference>
<dbReference type="InterPro" id="IPR053202">
    <property type="entry name" value="EGF_Rcpt_Signaling_Reg"/>
</dbReference>
<organism evidence="2 3">
    <name type="scientific">Coccomyxa subellipsoidea (strain C-169)</name>
    <name type="common">Green microalga</name>
    <dbReference type="NCBI Taxonomy" id="574566"/>
    <lineage>
        <taxon>Eukaryota</taxon>
        <taxon>Viridiplantae</taxon>
        <taxon>Chlorophyta</taxon>
        <taxon>core chlorophytes</taxon>
        <taxon>Trebouxiophyceae</taxon>
        <taxon>Trebouxiophyceae incertae sedis</taxon>
        <taxon>Coccomyxaceae</taxon>
        <taxon>Coccomyxa</taxon>
        <taxon>Coccomyxa subellipsoidea</taxon>
    </lineage>
</organism>
<dbReference type="InterPro" id="IPR006342">
    <property type="entry name" value="FkbM_mtfrase"/>
</dbReference>
<gene>
    <name evidence="2" type="ORF">COCSUDRAFT_9481</name>
</gene>
<dbReference type="GO" id="GO:0016197">
    <property type="term" value="P:endosomal transport"/>
    <property type="evidence" value="ECO:0007669"/>
    <property type="project" value="TreeGrafter"/>
</dbReference>
<evidence type="ECO:0000259" key="1">
    <source>
        <dbReference type="Pfam" id="PF05050"/>
    </source>
</evidence>
<dbReference type="GO" id="GO:0031902">
    <property type="term" value="C:late endosome membrane"/>
    <property type="evidence" value="ECO:0007669"/>
    <property type="project" value="TreeGrafter"/>
</dbReference>
<feature type="non-terminal residue" evidence="2">
    <location>
        <position position="1"/>
    </location>
</feature>
<dbReference type="PANTHER" id="PTHR34009:SF2">
    <property type="entry name" value="PROTEIN STAR"/>
    <property type="match status" value="1"/>
</dbReference>
<dbReference type="OrthoDB" id="512533at2759"/>
<evidence type="ECO:0000313" key="2">
    <source>
        <dbReference type="EMBL" id="EIE18104.1"/>
    </source>
</evidence>
<dbReference type="GeneID" id="17036060"/>
<dbReference type="GO" id="GO:0005886">
    <property type="term" value="C:plasma membrane"/>
    <property type="evidence" value="ECO:0007669"/>
    <property type="project" value="TreeGrafter"/>
</dbReference>
<dbReference type="RefSeq" id="XP_005642648.1">
    <property type="nucleotide sequence ID" value="XM_005642591.1"/>
</dbReference>
<dbReference type="SUPFAM" id="SSF53335">
    <property type="entry name" value="S-adenosyl-L-methionine-dependent methyltransferases"/>
    <property type="match status" value="1"/>
</dbReference>